<feature type="domain" description="RNB" evidence="2">
    <location>
        <begin position="30"/>
        <end position="303"/>
    </location>
</feature>
<accession>A0A844GYS4</accession>
<protein>
    <submittedName>
        <fullName evidence="3">RNB domain-containing ribonuclease</fullName>
    </submittedName>
</protein>
<dbReference type="Proteomes" id="UP000437131">
    <property type="component" value="Unassembled WGS sequence"/>
</dbReference>
<dbReference type="AlphaFoldDB" id="A0A844GYS4"/>
<dbReference type="SMART" id="SM00955">
    <property type="entry name" value="RNB"/>
    <property type="match status" value="1"/>
</dbReference>
<dbReference type="EMBL" id="WMIA01000020">
    <property type="protein sequence ID" value="MTF39969.1"/>
    <property type="molecule type" value="Genomic_DNA"/>
</dbReference>
<dbReference type="PANTHER" id="PTHR23355">
    <property type="entry name" value="RIBONUCLEASE"/>
    <property type="match status" value="1"/>
</dbReference>
<dbReference type="InterPro" id="IPR012340">
    <property type="entry name" value="NA-bd_OB-fold"/>
</dbReference>
<evidence type="ECO:0000259" key="2">
    <source>
        <dbReference type="SMART" id="SM00955"/>
    </source>
</evidence>
<dbReference type="RefSeq" id="WP_155084333.1">
    <property type="nucleotide sequence ID" value="NZ_WMIA01000020.1"/>
</dbReference>
<evidence type="ECO:0000259" key="1">
    <source>
        <dbReference type="SMART" id="SM00358"/>
    </source>
</evidence>
<organism evidence="3 4">
    <name type="scientific">Cyanobacterium aponinum 0216</name>
    <dbReference type="NCBI Taxonomy" id="2676140"/>
    <lineage>
        <taxon>Bacteria</taxon>
        <taxon>Bacillati</taxon>
        <taxon>Cyanobacteriota</taxon>
        <taxon>Cyanophyceae</taxon>
        <taxon>Oscillatoriophycideae</taxon>
        <taxon>Chroococcales</taxon>
        <taxon>Geminocystaceae</taxon>
        <taxon>Cyanobacterium</taxon>
    </lineage>
</organism>
<dbReference type="Pfam" id="PF00035">
    <property type="entry name" value="dsrm"/>
    <property type="match status" value="1"/>
</dbReference>
<dbReference type="InterPro" id="IPR001900">
    <property type="entry name" value="RNase_II/R"/>
</dbReference>
<dbReference type="InterPro" id="IPR050180">
    <property type="entry name" value="RNR_Ribonuclease"/>
</dbReference>
<dbReference type="GO" id="GO:0005829">
    <property type="term" value="C:cytosol"/>
    <property type="evidence" value="ECO:0007669"/>
    <property type="project" value="TreeGrafter"/>
</dbReference>
<comment type="caution">
    <text evidence="3">The sequence shown here is derived from an EMBL/GenBank/DDBJ whole genome shotgun (WGS) entry which is preliminary data.</text>
</comment>
<reference evidence="3 4" key="1">
    <citation type="submission" date="2019-11" db="EMBL/GenBank/DDBJ databases">
        <title>Isolation of a new High Light Tolerant Cyanobacteria.</title>
        <authorList>
            <person name="Dobson Z."/>
            <person name="Vaughn N."/>
            <person name="Vaughn M."/>
            <person name="Fromme P."/>
            <person name="Mazor Y."/>
        </authorList>
    </citation>
    <scope>NUCLEOTIDE SEQUENCE [LARGE SCALE GENOMIC DNA]</scope>
    <source>
        <strain evidence="3 4">0216</strain>
    </source>
</reference>
<dbReference type="PANTHER" id="PTHR23355:SF9">
    <property type="entry name" value="DIS3-LIKE EXONUCLEASE 2"/>
    <property type="match status" value="1"/>
</dbReference>
<dbReference type="InterPro" id="IPR014720">
    <property type="entry name" value="dsRBD_dom"/>
</dbReference>
<dbReference type="GO" id="GO:0003723">
    <property type="term" value="F:RNA binding"/>
    <property type="evidence" value="ECO:0007669"/>
    <property type="project" value="InterPro"/>
</dbReference>
<sequence>MKAEIRPRNFNSSHIQQASAVNLADHFHNRLSVFGITIDDSSTVDRDDGIWLIELSNGNFELQVSITDVSTVIPKHSPIDKEAEERVITLYHTNPSAPMLPNHLSTNLGSLEEEQRRLALTIFFQIDSNGNVNNFTIKETIFTNKKAFSYEEVEKILANPQDIPEHKLLLKMQQLAHLFAQKRVGKSGILTTEGYVDEDGNLIKENVNTHQLIAEFMILTNATVGNFLAENNLPAIYRTQDVGTTDFDFVIKTMGHCLVPAVYESWAKPHVGLGLMAYAHFTSPLRRFVDLVNHRIVKNFLQQKSHPYSIQELNTICDHVNEFTEKFKCDRANYLKQKRKDELEEKYSHLEQVNIDKLSSEELSELIQYTAKNNRLKDIILSLEKRKQDLQPKDFYHIWFVGKIQHFLEDEEIDTISILEIKSQLGNSIIDYKSYYCPIRQKNFAFCYLDGKTTLNPEEDSKKNKARQKAALATIKSYLKGELTSQPNNFPSATFEDFIKEQSLQKLETDIDLTNLDDKLFSQLIDYCLKNQFEEKIIEEIENRINRLSVKDLYKIWFEGKINKFFNFSNLDFTSVVLIYCQINNYSIKYRIEYNPSEEVYSALCCINNLISPEISVDAKKSRAKQKASMAYIQAYVNNTLITAPDIFADENEDNYPEKNADQDDDINPKKDIVNSIDNNEEKPTKLNVDWVSKLHYLCQANHWKSPEYIFDNFGTFFSCIVVLSVENKVLKSKGYGKSKKDAKQSASQVFMIQHQLET</sequence>
<dbReference type="SUPFAM" id="SSF50249">
    <property type="entry name" value="Nucleic acid-binding proteins"/>
    <property type="match status" value="1"/>
</dbReference>
<evidence type="ECO:0000313" key="4">
    <source>
        <dbReference type="Proteomes" id="UP000437131"/>
    </source>
</evidence>
<proteinExistence type="predicted"/>
<feature type="domain" description="DRBM" evidence="1">
    <location>
        <begin position="691"/>
        <end position="756"/>
    </location>
</feature>
<evidence type="ECO:0000313" key="3">
    <source>
        <dbReference type="EMBL" id="MTF39969.1"/>
    </source>
</evidence>
<dbReference type="SMART" id="SM00358">
    <property type="entry name" value="DSRM"/>
    <property type="match status" value="1"/>
</dbReference>
<dbReference type="GO" id="GO:0006402">
    <property type="term" value="P:mRNA catabolic process"/>
    <property type="evidence" value="ECO:0007669"/>
    <property type="project" value="TreeGrafter"/>
</dbReference>
<dbReference type="Pfam" id="PF00773">
    <property type="entry name" value="RNB"/>
    <property type="match status" value="2"/>
</dbReference>
<dbReference type="Gene3D" id="3.30.160.20">
    <property type="match status" value="1"/>
</dbReference>
<gene>
    <name evidence="3" type="ORF">GGC33_13675</name>
</gene>
<dbReference type="GO" id="GO:0004540">
    <property type="term" value="F:RNA nuclease activity"/>
    <property type="evidence" value="ECO:0007669"/>
    <property type="project" value="InterPro"/>
</dbReference>
<name>A0A844GYS4_9CHRO</name>
<dbReference type="SUPFAM" id="SSF54768">
    <property type="entry name" value="dsRNA-binding domain-like"/>
    <property type="match status" value="1"/>
</dbReference>